<evidence type="ECO:0000256" key="2">
    <source>
        <dbReference type="ARBA" id="ARBA00029447"/>
    </source>
</evidence>
<comment type="similarity">
    <text evidence="2">Belongs to the methyl-accepting chemotaxis (MCP) protein family.</text>
</comment>
<evidence type="ECO:0000313" key="10">
    <source>
        <dbReference type="Proteomes" id="UP000018680"/>
    </source>
</evidence>
<feature type="transmembrane region" description="Helical" evidence="5">
    <location>
        <begin position="171"/>
        <end position="191"/>
    </location>
</feature>
<feature type="transmembrane region" description="Helical" evidence="5">
    <location>
        <begin position="211"/>
        <end position="232"/>
    </location>
</feature>
<feature type="transmembrane region" description="Helical" evidence="5">
    <location>
        <begin position="50"/>
        <end position="72"/>
    </location>
</feature>
<keyword evidence="5" id="KW-0812">Transmembrane</keyword>
<dbReference type="PANTHER" id="PTHR43531">
    <property type="entry name" value="PROTEIN ICFG"/>
    <property type="match status" value="1"/>
</dbReference>
<dbReference type="OrthoDB" id="366362at2"/>
<feature type="domain" description="HAMP" evidence="8">
    <location>
        <begin position="230"/>
        <end position="282"/>
    </location>
</feature>
<evidence type="ECO:0000256" key="3">
    <source>
        <dbReference type="PROSITE-ProRule" id="PRU00284"/>
    </source>
</evidence>
<proteinExistence type="inferred from homology"/>
<name>V5WLC0_9SPIO</name>
<evidence type="ECO:0000256" key="5">
    <source>
        <dbReference type="SAM" id="Phobius"/>
    </source>
</evidence>
<dbReference type="GO" id="GO:0004888">
    <property type="term" value="F:transmembrane signaling receptor activity"/>
    <property type="evidence" value="ECO:0007669"/>
    <property type="project" value="InterPro"/>
</dbReference>
<dbReference type="PROSITE" id="PS50192">
    <property type="entry name" value="T_SNARE"/>
    <property type="match status" value="1"/>
</dbReference>
<evidence type="ECO:0000313" key="9">
    <source>
        <dbReference type="EMBL" id="AHC16455.1"/>
    </source>
</evidence>
<dbReference type="InterPro" id="IPR051310">
    <property type="entry name" value="MCP_chemotaxis"/>
</dbReference>
<feature type="domain" description="Methyl-accepting transducer" evidence="6">
    <location>
        <begin position="329"/>
        <end position="565"/>
    </location>
</feature>
<dbReference type="SUPFAM" id="SSF58104">
    <property type="entry name" value="Methyl-accepting chemotaxis protein (MCP) signaling domain"/>
    <property type="match status" value="1"/>
</dbReference>
<dbReference type="eggNOG" id="COG0840">
    <property type="taxonomic scope" value="Bacteria"/>
</dbReference>
<evidence type="ECO:0000259" key="7">
    <source>
        <dbReference type="PROSITE" id="PS50192"/>
    </source>
</evidence>
<dbReference type="PROSITE" id="PS50111">
    <property type="entry name" value="CHEMOTAXIS_TRANSDUC_2"/>
    <property type="match status" value="1"/>
</dbReference>
<feature type="transmembrane region" description="Helical" evidence="5">
    <location>
        <begin position="128"/>
        <end position="150"/>
    </location>
</feature>
<sequence length="616" mass="66166">MTDYSSLRRKIIGRIVFAFLTPPFIAVLTAFFAGFIQWPDAIAVLSSPVAVLQLALMTGIALILGMVLVSVLQKSREHEKHQTAAISALKGFIPLFLLISLIHLLTGGMVFIHAAGIESQLMGTAIRIILLAQIGLISLPAGAMIDTILIPYATHLPLDRKSFSVPLKAKLALIISFVSVSAYLYPMGLRIGDQAMAGIEMGVFDLLGSNIVPLVNLVLGLALSLSVLNSAITKPIIALTQRIHVAKNHDYRMADNPIFRDELGLAENEFNELMRTISDNMSSSKVFLHELENSSHSLTSMVNEITASVVQITASIQSIDHQMTDQSAHVTETSAAVEQIAKNVESLSANIDLQVENVSESSTAVEEMIANISSISKISSDAKDLSNDLETTSRNGLDQISDLRQTMDRIAANSESLQEANKLISDVAGQTNLLAMNAAIEAAHAGDSGRGFSVVADEIRKLAETSAEQSKTISNNLKAEADSVNTGVLQTESAEHALVDISAAGKKVLSIVDSIETALHEQSSGSKVILQSLNSVDEISTQVRSGAAEMKSGAGEIVTSIRSLSDISERITLSTGEMSEALKEIQQAMQDIQEQANSNNEEVQILSREYDKYTLS</sequence>
<dbReference type="InterPro" id="IPR000727">
    <property type="entry name" value="T_SNARE_dom"/>
</dbReference>
<dbReference type="Proteomes" id="UP000018680">
    <property type="component" value="Chromosome"/>
</dbReference>
<keyword evidence="10" id="KW-1185">Reference proteome</keyword>
<feature type="transmembrane region" description="Helical" evidence="5">
    <location>
        <begin position="12"/>
        <end position="38"/>
    </location>
</feature>
<evidence type="ECO:0000259" key="6">
    <source>
        <dbReference type="PROSITE" id="PS50111"/>
    </source>
</evidence>
<dbReference type="KEGG" id="slr:L21SP2_3113"/>
<evidence type="ECO:0000256" key="4">
    <source>
        <dbReference type="SAM" id="Coils"/>
    </source>
</evidence>
<dbReference type="Gene3D" id="1.10.287.950">
    <property type="entry name" value="Methyl-accepting chemotaxis protein"/>
    <property type="match status" value="1"/>
</dbReference>
<dbReference type="PRINTS" id="PR00260">
    <property type="entry name" value="CHEMTRNSDUCR"/>
</dbReference>
<dbReference type="STRING" id="1307761.L21SP2_3113"/>
<dbReference type="Pfam" id="PF00015">
    <property type="entry name" value="MCPsignal"/>
    <property type="match status" value="1"/>
</dbReference>
<protein>
    <submittedName>
        <fullName evidence="9">Methyl-accepting chemotaxis protein</fullName>
    </submittedName>
</protein>
<keyword evidence="1" id="KW-0145">Chemotaxis</keyword>
<dbReference type="HOGENOM" id="CLU_000445_107_18_12"/>
<dbReference type="GO" id="GO:0005886">
    <property type="term" value="C:plasma membrane"/>
    <property type="evidence" value="ECO:0007669"/>
    <property type="project" value="TreeGrafter"/>
</dbReference>
<reference evidence="9 10" key="1">
    <citation type="journal article" date="2015" name="Stand. Genomic Sci.">
        <title>Complete genome sequence and description of Salinispira pacifica gen. nov., sp. nov., a novel spirochaete isolated form a hypersaline microbial mat.</title>
        <authorList>
            <person name="Ben Hania W."/>
            <person name="Joseph M."/>
            <person name="Schumann P."/>
            <person name="Bunk B."/>
            <person name="Fiebig A."/>
            <person name="Sproer C."/>
            <person name="Klenk H.P."/>
            <person name="Fardeau M.L."/>
            <person name="Spring S."/>
        </authorList>
    </citation>
    <scope>NUCLEOTIDE SEQUENCE [LARGE SCALE GENOMIC DNA]</scope>
    <source>
        <strain evidence="9 10">L21-RPul-D2</strain>
    </source>
</reference>
<keyword evidence="3" id="KW-0807">Transducer</keyword>
<dbReference type="InterPro" id="IPR004090">
    <property type="entry name" value="Chemotax_Me-accpt_rcpt"/>
</dbReference>
<keyword evidence="5" id="KW-1133">Transmembrane helix</keyword>
<feature type="domain" description="T-SNARE coiled-coil homology" evidence="7">
    <location>
        <begin position="299"/>
        <end position="361"/>
    </location>
</feature>
<dbReference type="RefSeq" id="WP_024269351.1">
    <property type="nucleotide sequence ID" value="NC_023035.1"/>
</dbReference>
<dbReference type="GO" id="GO:0006935">
    <property type="term" value="P:chemotaxis"/>
    <property type="evidence" value="ECO:0007669"/>
    <property type="project" value="UniProtKB-KW"/>
</dbReference>
<feature type="transmembrane region" description="Helical" evidence="5">
    <location>
        <begin position="92"/>
        <end position="116"/>
    </location>
</feature>
<dbReference type="InterPro" id="IPR003660">
    <property type="entry name" value="HAMP_dom"/>
</dbReference>
<keyword evidence="5" id="KW-0472">Membrane</keyword>
<feature type="coiled-coil region" evidence="4">
    <location>
        <begin position="575"/>
        <end position="609"/>
    </location>
</feature>
<keyword evidence="4" id="KW-0175">Coiled coil</keyword>
<dbReference type="SMART" id="SM00283">
    <property type="entry name" value="MA"/>
    <property type="match status" value="1"/>
</dbReference>
<gene>
    <name evidence="9" type="ORF">L21SP2_3113</name>
</gene>
<dbReference type="EMBL" id="CP006939">
    <property type="protein sequence ID" value="AHC16455.1"/>
    <property type="molecule type" value="Genomic_DNA"/>
</dbReference>
<dbReference type="PROSITE" id="PS50885">
    <property type="entry name" value="HAMP"/>
    <property type="match status" value="1"/>
</dbReference>
<dbReference type="InterPro" id="IPR004089">
    <property type="entry name" value="MCPsignal_dom"/>
</dbReference>
<organism evidence="9 10">
    <name type="scientific">Salinispira pacifica</name>
    <dbReference type="NCBI Taxonomy" id="1307761"/>
    <lineage>
        <taxon>Bacteria</taxon>
        <taxon>Pseudomonadati</taxon>
        <taxon>Spirochaetota</taxon>
        <taxon>Spirochaetia</taxon>
        <taxon>Spirochaetales</taxon>
        <taxon>Spirochaetaceae</taxon>
        <taxon>Salinispira</taxon>
    </lineage>
</organism>
<evidence type="ECO:0000256" key="1">
    <source>
        <dbReference type="ARBA" id="ARBA00022500"/>
    </source>
</evidence>
<accession>V5WLC0</accession>
<evidence type="ECO:0000259" key="8">
    <source>
        <dbReference type="PROSITE" id="PS50885"/>
    </source>
</evidence>
<dbReference type="GO" id="GO:0007165">
    <property type="term" value="P:signal transduction"/>
    <property type="evidence" value="ECO:0007669"/>
    <property type="project" value="UniProtKB-KW"/>
</dbReference>
<dbReference type="AlphaFoldDB" id="V5WLC0"/>
<dbReference type="PANTHER" id="PTHR43531:SF11">
    <property type="entry name" value="METHYL-ACCEPTING CHEMOTAXIS PROTEIN 3"/>
    <property type="match status" value="1"/>
</dbReference>